<gene>
    <name evidence="1" type="ORF">GCM10009811_09560</name>
</gene>
<sequence>MNFQVSLPLDSDGFLRRECPNCVQEFKWHHGPANEEAEAADEPAAYTCPLCGQPAGTDSWFTQAQLDFIEQASGPMVAQVVDDELDRVFRGLPSKHVKVKRIGRMNVAPQPDPMTEPDDMVIVASPCHAYEPVKVPEGHAGSLYCLVCGAAFAT</sequence>
<dbReference type="EMBL" id="BAAAPO010000016">
    <property type="protein sequence ID" value="GAA1786621.1"/>
    <property type="molecule type" value="Genomic_DNA"/>
</dbReference>
<proteinExistence type="predicted"/>
<organism evidence="1 2">
    <name type="scientific">Nostocoides veronense</name>
    <dbReference type="NCBI Taxonomy" id="330836"/>
    <lineage>
        <taxon>Bacteria</taxon>
        <taxon>Bacillati</taxon>
        <taxon>Actinomycetota</taxon>
        <taxon>Actinomycetes</taxon>
        <taxon>Micrococcales</taxon>
        <taxon>Intrasporangiaceae</taxon>
        <taxon>Nostocoides</taxon>
    </lineage>
</organism>
<evidence type="ECO:0000313" key="2">
    <source>
        <dbReference type="Proteomes" id="UP001499938"/>
    </source>
</evidence>
<name>A0ABN2LF67_9MICO</name>
<dbReference type="RefSeq" id="WP_344082045.1">
    <property type="nucleotide sequence ID" value="NZ_BAAAPO010000016.1"/>
</dbReference>
<reference evidence="1 2" key="1">
    <citation type="journal article" date="2019" name="Int. J. Syst. Evol. Microbiol.">
        <title>The Global Catalogue of Microorganisms (GCM) 10K type strain sequencing project: providing services to taxonomists for standard genome sequencing and annotation.</title>
        <authorList>
            <consortium name="The Broad Institute Genomics Platform"/>
            <consortium name="The Broad Institute Genome Sequencing Center for Infectious Disease"/>
            <person name="Wu L."/>
            <person name="Ma J."/>
        </authorList>
    </citation>
    <scope>NUCLEOTIDE SEQUENCE [LARGE SCALE GENOMIC DNA]</scope>
    <source>
        <strain evidence="1 2">JCM 15592</strain>
    </source>
</reference>
<protein>
    <submittedName>
        <fullName evidence="1">Uncharacterized protein</fullName>
    </submittedName>
</protein>
<comment type="caution">
    <text evidence="1">The sequence shown here is derived from an EMBL/GenBank/DDBJ whole genome shotgun (WGS) entry which is preliminary data.</text>
</comment>
<keyword evidence="2" id="KW-1185">Reference proteome</keyword>
<evidence type="ECO:0000313" key="1">
    <source>
        <dbReference type="EMBL" id="GAA1786621.1"/>
    </source>
</evidence>
<accession>A0ABN2LF67</accession>
<dbReference type="Proteomes" id="UP001499938">
    <property type="component" value="Unassembled WGS sequence"/>
</dbReference>